<dbReference type="PANTHER" id="PTHR21237">
    <property type="entry name" value="GRPE PROTEIN"/>
    <property type="match status" value="1"/>
</dbReference>
<evidence type="ECO:0000313" key="6">
    <source>
        <dbReference type="EMBL" id="HIV04470.1"/>
    </source>
</evidence>
<comment type="caution">
    <text evidence="6">The sequence shown here is derived from an EMBL/GenBank/DDBJ whole genome shotgun (WGS) entry which is preliminary data.</text>
</comment>
<reference evidence="6" key="1">
    <citation type="submission" date="2020-10" db="EMBL/GenBank/DDBJ databases">
        <authorList>
            <person name="Gilroy R."/>
        </authorList>
    </citation>
    <scope>NUCLEOTIDE SEQUENCE</scope>
    <source>
        <strain evidence="6">10669</strain>
    </source>
</reference>
<dbReference type="GO" id="GO:0051087">
    <property type="term" value="F:protein-folding chaperone binding"/>
    <property type="evidence" value="ECO:0007669"/>
    <property type="project" value="InterPro"/>
</dbReference>
<dbReference type="SUPFAM" id="SSF58014">
    <property type="entry name" value="Coiled-coil domain of nucleotide exchange factor GrpE"/>
    <property type="match status" value="1"/>
</dbReference>
<dbReference type="Pfam" id="PF01025">
    <property type="entry name" value="GrpE"/>
    <property type="match status" value="1"/>
</dbReference>
<feature type="region of interest" description="Disordered" evidence="5">
    <location>
        <begin position="182"/>
        <end position="202"/>
    </location>
</feature>
<dbReference type="SUPFAM" id="SSF51064">
    <property type="entry name" value="Head domain of nucleotide exchange factor GrpE"/>
    <property type="match status" value="1"/>
</dbReference>
<dbReference type="GO" id="GO:0042803">
    <property type="term" value="F:protein homodimerization activity"/>
    <property type="evidence" value="ECO:0007669"/>
    <property type="project" value="InterPro"/>
</dbReference>
<feature type="compositionally biased region" description="Low complexity" evidence="5">
    <location>
        <begin position="30"/>
        <end position="46"/>
    </location>
</feature>
<dbReference type="EMBL" id="DVOG01000129">
    <property type="protein sequence ID" value="HIV04470.1"/>
    <property type="molecule type" value="Genomic_DNA"/>
</dbReference>
<dbReference type="PRINTS" id="PR00773">
    <property type="entry name" value="GRPEPROTEIN"/>
</dbReference>
<proteinExistence type="inferred from homology"/>
<keyword evidence="3" id="KW-0963">Cytoplasm</keyword>
<dbReference type="CDD" id="cd00446">
    <property type="entry name" value="GrpE"/>
    <property type="match status" value="1"/>
</dbReference>
<dbReference type="InterPro" id="IPR000740">
    <property type="entry name" value="GrpE"/>
</dbReference>
<dbReference type="HAMAP" id="MF_01151">
    <property type="entry name" value="GrpE"/>
    <property type="match status" value="1"/>
</dbReference>
<accession>A0A9D1NJX3</accession>
<dbReference type="GO" id="GO:0000774">
    <property type="term" value="F:adenyl-nucleotide exchange factor activity"/>
    <property type="evidence" value="ECO:0007669"/>
    <property type="project" value="InterPro"/>
</dbReference>
<dbReference type="GO" id="GO:0051082">
    <property type="term" value="F:unfolded protein binding"/>
    <property type="evidence" value="ECO:0007669"/>
    <property type="project" value="TreeGrafter"/>
</dbReference>
<dbReference type="GO" id="GO:0006457">
    <property type="term" value="P:protein folding"/>
    <property type="evidence" value="ECO:0007669"/>
    <property type="project" value="InterPro"/>
</dbReference>
<keyword evidence="3" id="KW-0346">Stress response</keyword>
<keyword evidence="2 3" id="KW-0143">Chaperone</keyword>
<organism evidence="6 7">
    <name type="scientific">Candidatus Spyradosoma merdigallinarum</name>
    <dbReference type="NCBI Taxonomy" id="2840950"/>
    <lineage>
        <taxon>Bacteria</taxon>
        <taxon>Pseudomonadati</taxon>
        <taxon>Verrucomicrobiota</taxon>
        <taxon>Opitutia</taxon>
        <taxon>Opitutia incertae sedis</taxon>
        <taxon>Candidatus Spyradosoma</taxon>
    </lineage>
</organism>
<dbReference type="Proteomes" id="UP000886812">
    <property type="component" value="Unassembled WGS sequence"/>
</dbReference>
<comment type="function">
    <text evidence="3">Participates actively in the response to hyperosmotic and heat shock by preventing the aggregation of stress-denatured proteins, in association with DnaK and GrpE. It is the nucleotide exchange factor for DnaK and may function as a thermosensor. Unfolded proteins bind initially to DnaJ; upon interaction with the DnaJ-bound protein, DnaK hydrolyzes its bound ATP, resulting in the formation of a stable complex. GrpE releases ADP from DnaK; ATP binding to DnaK triggers the release of the substrate protein, thus completing the reaction cycle. Several rounds of ATP-dependent interactions between DnaJ, DnaK and GrpE are required for fully efficient folding.</text>
</comment>
<name>A0A9D1NJX3_9BACT</name>
<dbReference type="Gene3D" id="3.90.20.20">
    <property type="match status" value="1"/>
</dbReference>
<comment type="similarity">
    <text evidence="1 3 4">Belongs to the GrpE family.</text>
</comment>
<gene>
    <name evidence="3 6" type="primary">grpE</name>
    <name evidence="6" type="ORF">IAC75_04895</name>
</gene>
<comment type="subunit">
    <text evidence="3">Homodimer.</text>
</comment>
<protein>
    <recommendedName>
        <fullName evidence="3">Protein GrpE</fullName>
    </recommendedName>
    <alternativeName>
        <fullName evidence="3">HSP-70 cofactor</fullName>
    </alternativeName>
</protein>
<dbReference type="InterPro" id="IPR013805">
    <property type="entry name" value="GrpE_CC"/>
</dbReference>
<evidence type="ECO:0000256" key="2">
    <source>
        <dbReference type="ARBA" id="ARBA00023186"/>
    </source>
</evidence>
<evidence type="ECO:0000256" key="4">
    <source>
        <dbReference type="RuleBase" id="RU004478"/>
    </source>
</evidence>
<evidence type="ECO:0000313" key="7">
    <source>
        <dbReference type="Proteomes" id="UP000886812"/>
    </source>
</evidence>
<reference evidence="6" key="2">
    <citation type="journal article" date="2021" name="PeerJ">
        <title>Extensive microbial diversity within the chicken gut microbiome revealed by metagenomics and culture.</title>
        <authorList>
            <person name="Gilroy R."/>
            <person name="Ravi A."/>
            <person name="Getino M."/>
            <person name="Pursley I."/>
            <person name="Horton D.L."/>
            <person name="Alikhan N.F."/>
            <person name="Baker D."/>
            <person name="Gharbi K."/>
            <person name="Hall N."/>
            <person name="Watson M."/>
            <person name="Adriaenssens E.M."/>
            <person name="Foster-Nyarko E."/>
            <person name="Jarju S."/>
            <person name="Secka A."/>
            <person name="Antonio M."/>
            <person name="Oren A."/>
            <person name="Chaudhuri R.R."/>
            <person name="La Ragione R."/>
            <person name="Hildebrand F."/>
            <person name="Pallen M.J."/>
        </authorList>
    </citation>
    <scope>NUCLEOTIDE SEQUENCE</scope>
    <source>
        <strain evidence="6">10669</strain>
    </source>
</reference>
<evidence type="ECO:0000256" key="5">
    <source>
        <dbReference type="SAM" id="MobiDB-lite"/>
    </source>
</evidence>
<dbReference type="AlphaFoldDB" id="A0A9D1NJX3"/>
<dbReference type="GO" id="GO:0005737">
    <property type="term" value="C:cytoplasm"/>
    <property type="evidence" value="ECO:0007669"/>
    <property type="project" value="UniProtKB-SubCell"/>
</dbReference>
<feature type="region of interest" description="Disordered" evidence="5">
    <location>
        <begin position="1"/>
        <end position="76"/>
    </location>
</feature>
<evidence type="ECO:0000256" key="1">
    <source>
        <dbReference type="ARBA" id="ARBA00009054"/>
    </source>
</evidence>
<dbReference type="InterPro" id="IPR009012">
    <property type="entry name" value="GrpE_head"/>
</dbReference>
<dbReference type="Gene3D" id="2.30.22.10">
    <property type="entry name" value="Head domain of nucleotide exchange factor GrpE"/>
    <property type="match status" value="1"/>
</dbReference>
<sequence length="234" mass="25325">MRHSHSKKDVPAKEQPSPADSGEAAKETPAETAAEQTAAEQAGETAYCPESEGADSACSRDAAAEENAVPAPEEDPVAAKLADDLAKAQAELLKTKEAYLRSVAEFDNYRRRNNEEKPKLANYAKGDLAKDLFPVLDNFKLGLEAAEKQHPEAKSITEGFAMIAAQIKNALAQHNIVEINPLGEPFDPNEQESLTSQPSDDVPEDHVLFVHRVGYKIGDRLLRPASVVISAGRK</sequence>
<dbReference type="PANTHER" id="PTHR21237:SF23">
    <property type="entry name" value="GRPE PROTEIN HOMOLOG, MITOCHONDRIAL"/>
    <property type="match status" value="1"/>
</dbReference>
<comment type="subcellular location">
    <subcellularLocation>
        <location evidence="3">Cytoplasm</location>
    </subcellularLocation>
</comment>
<evidence type="ECO:0000256" key="3">
    <source>
        <dbReference type="HAMAP-Rule" id="MF_01151"/>
    </source>
</evidence>